<dbReference type="Proteomes" id="UP000094960">
    <property type="component" value="Chromosome"/>
</dbReference>
<dbReference type="EMBL" id="CP017248">
    <property type="protein sequence ID" value="AOR33690.1"/>
    <property type="molecule type" value="Genomic_DNA"/>
</dbReference>
<dbReference type="InterPro" id="IPR015797">
    <property type="entry name" value="NUDIX_hydrolase-like_dom_sf"/>
</dbReference>
<name>A0A1D7YDY1_9ACTN</name>
<sequence length="60" mass="6832">MTDSLPGAAVREVGGQLVISHESTELRFVPAEDLARLPMPHTQRLRLQHFLEHREQPYLG</sequence>
<dbReference type="SUPFAM" id="SSF55811">
    <property type="entry name" value="Nudix"/>
    <property type="match status" value="1"/>
</dbReference>
<keyword evidence="2" id="KW-1185">Reference proteome</keyword>
<gene>
    <name evidence="1" type="ORF">BFF78_23835</name>
</gene>
<dbReference type="KEGG" id="spun:BFF78_23835"/>
<dbReference type="AlphaFoldDB" id="A0A1D7YDY1"/>
<evidence type="ECO:0000313" key="1">
    <source>
        <dbReference type="EMBL" id="AOR33690.1"/>
    </source>
</evidence>
<organism evidence="1 2">
    <name type="scientific">Streptomyces fodineus</name>
    <dbReference type="NCBI Taxonomy" id="1904616"/>
    <lineage>
        <taxon>Bacteria</taxon>
        <taxon>Bacillati</taxon>
        <taxon>Actinomycetota</taxon>
        <taxon>Actinomycetes</taxon>
        <taxon>Kitasatosporales</taxon>
        <taxon>Streptomycetaceae</taxon>
        <taxon>Streptomyces</taxon>
    </lineage>
</organism>
<protein>
    <submittedName>
        <fullName evidence="1">Uncharacterized protein</fullName>
    </submittedName>
</protein>
<proteinExistence type="predicted"/>
<reference evidence="2" key="1">
    <citation type="submission" date="2016-09" db="EMBL/GenBank/DDBJ databases">
        <title>Streptomyces puniciscabiei strain:TW1S1 Genome sequencing and assembly.</title>
        <authorList>
            <person name="Kim M.-K."/>
            <person name="Kim S.B."/>
        </authorList>
    </citation>
    <scope>NUCLEOTIDE SEQUENCE [LARGE SCALE GENOMIC DNA]</scope>
    <source>
        <strain evidence="2">TW1S1</strain>
    </source>
</reference>
<accession>A0A1D7YDY1</accession>
<evidence type="ECO:0000313" key="2">
    <source>
        <dbReference type="Proteomes" id="UP000094960"/>
    </source>
</evidence>